<protein>
    <submittedName>
        <fullName evidence="1">Putative portal protein</fullName>
    </submittedName>
</protein>
<sequence length="694" mass="80870">MFKGLSKEKKLKQAKHLFREAVVADTNFQKEAKEDFKFRDSEQWTKEEKQILEEELRPCLTFNLVKRFVDLVMGLNEDYRVRYVASPVETTDGFLAEVLNDLSRWVENRYGFDDEKDVTKEAATISGRGYCAIDFVPDTKNIPRGFIKVFLNNIPVYECRKDPTSRKNDLSDAGYIFWDKWLSLEDFRVTYPKYAEKAEEFLESGKWFEPATALSQQEIFEPETDDNEDDDYSRSLDTTYWDRGRKMTRVVHMEYWQAYKRYYGFNPQSGEVEEFEEESLEKLKAVFPRVFGAEFDYFTVWDKKVQWLQFLGEDILYDGDSPIPSDDFSITPCFAFSDLSGRTGDHYGLVRLMKDPQKEVNRRWSQTLNLLNQQVQPGVFAEADTFVDDETAMASLKEPGSVTLLKKGGLASLKEREMPRMPTAILQMEEMSQNIMLKITGINPDLLGMDRGRQEPGIVVRARQQQGLILLKPLFKAYARLDRGIFERLLSIITEYMPDEQVVEILGQNERYAIKDGMIIDKKTNITAELRSLRKLRYNIETEQVPGNRTHRMMMLSILLEMMQTGFPVDPAQVIEKLELPESEKQRWYQHIAQVQQMQAEAAKREQDLKLAEIQAKNQVEMKKLETDSVIKIAKVREQKIKDEEKRKGESDRLTLDDARTQLDFIVRDKQADAQMLNAKANIKRDKTAQDGRK</sequence>
<dbReference type="Pfam" id="PF16510">
    <property type="entry name" value="P22_portal"/>
    <property type="match status" value="1"/>
</dbReference>
<evidence type="ECO:0000313" key="1">
    <source>
        <dbReference type="EMBL" id="QJA80714.1"/>
    </source>
</evidence>
<dbReference type="InterPro" id="IPR032427">
    <property type="entry name" value="P22_portal"/>
</dbReference>
<organism evidence="1">
    <name type="scientific">viral metagenome</name>
    <dbReference type="NCBI Taxonomy" id="1070528"/>
    <lineage>
        <taxon>unclassified sequences</taxon>
        <taxon>metagenomes</taxon>
        <taxon>organismal metagenomes</taxon>
    </lineage>
</organism>
<proteinExistence type="predicted"/>
<name>A0A6M3KGE0_9ZZZZ</name>
<gene>
    <name evidence="1" type="ORF">MM415A00670_0023</name>
</gene>
<reference evidence="1" key="1">
    <citation type="submission" date="2020-03" db="EMBL/GenBank/DDBJ databases">
        <title>The deep terrestrial virosphere.</title>
        <authorList>
            <person name="Holmfeldt K."/>
            <person name="Nilsson E."/>
            <person name="Simone D."/>
            <person name="Lopez-Fernandez M."/>
            <person name="Wu X."/>
            <person name="de Brujin I."/>
            <person name="Lundin D."/>
            <person name="Andersson A."/>
            <person name="Bertilsson S."/>
            <person name="Dopson M."/>
        </authorList>
    </citation>
    <scope>NUCLEOTIDE SEQUENCE</scope>
    <source>
        <strain evidence="1">MM415A00670</strain>
    </source>
</reference>
<dbReference type="EMBL" id="MT142432">
    <property type="protein sequence ID" value="QJA80714.1"/>
    <property type="molecule type" value="Genomic_DNA"/>
</dbReference>
<dbReference type="AlphaFoldDB" id="A0A6M3KGE0"/>
<accession>A0A6M3KGE0</accession>